<evidence type="ECO:0000313" key="3">
    <source>
        <dbReference type="Proteomes" id="UP001303473"/>
    </source>
</evidence>
<protein>
    <submittedName>
        <fullName evidence="2">CoA binding domain-containing protein</fullName>
    </submittedName>
</protein>
<evidence type="ECO:0000313" key="2">
    <source>
        <dbReference type="EMBL" id="KAK3938218.1"/>
    </source>
</evidence>
<dbReference type="AlphaFoldDB" id="A0AAN6N4S0"/>
<comment type="caution">
    <text evidence="2">The sequence shown here is derived from an EMBL/GenBank/DDBJ whole genome shotgun (WGS) entry which is preliminary data.</text>
</comment>
<dbReference type="InterPro" id="IPR003781">
    <property type="entry name" value="CoA-bd"/>
</dbReference>
<reference evidence="3" key="1">
    <citation type="journal article" date="2023" name="Mol. Phylogenet. Evol.">
        <title>Genome-scale phylogeny and comparative genomics of the fungal order Sordariales.</title>
        <authorList>
            <person name="Hensen N."/>
            <person name="Bonometti L."/>
            <person name="Westerberg I."/>
            <person name="Brannstrom I.O."/>
            <person name="Guillou S."/>
            <person name="Cros-Aarteil S."/>
            <person name="Calhoun S."/>
            <person name="Haridas S."/>
            <person name="Kuo A."/>
            <person name="Mondo S."/>
            <person name="Pangilinan J."/>
            <person name="Riley R."/>
            <person name="LaButti K."/>
            <person name="Andreopoulos B."/>
            <person name="Lipzen A."/>
            <person name="Chen C."/>
            <person name="Yan M."/>
            <person name="Daum C."/>
            <person name="Ng V."/>
            <person name="Clum A."/>
            <person name="Steindorff A."/>
            <person name="Ohm R.A."/>
            <person name="Martin F."/>
            <person name="Silar P."/>
            <person name="Natvig D.O."/>
            <person name="Lalanne C."/>
            <person name="Gautier V."/>
            <person name="Ament-Velasquez S.L."/>
            <person name="Kruys A."/>
            <person name="Hutchinson M.I."/>
            <person name="Powell A.J."/>
            <person name="Barry K."/>
            <person name="Miller A.N."/>
            <person name="Grigoriev I.V."/>
            <person name="Debuchy R."/>
            <person name="Gladieux P."/>
            <person name="Hiltunen Thoren M."/>
            <person name="Johannesson H."/>
        </authorList>
    </citation>
    <scope>NUCLEOTIDE SEQUENCE [LARGE SCALE GENOMIC DNA]</scope>
    <source>
        <strain evidence="3">CBS 340.73</strain>
    </source>
</reference>
<dbReference type="SMART" id="SM00881">
    <property type="entry name" value="CoA_binding"/>
    <property type="match status" value="1"/>
</dbReference>
<dbReference type="Proteomes" id="UP001303473">
    <property type="component" value="Unassembled WGS sequence"/>
</dbReference>
<dbReference type="InterPro" id="IPR036291">
    <property type="entry name" value="NAD(P)-bd_dom_sf"/>
</dbReference>
<dbReference type="PANTHER" id="PTHR33303">
    <property type="entry name" value="CYTOPLASMIC PROTEIN-RELATED"/>
    <property type="match status" value="1"/>
</dbReference>
<accession>A0AAN6N4S0</accession>
<feature type="domain" description="CoA-binding" evidence="1">
    <location>
        <begin position="47"/>
        <end position="144"/>
    </location>
</feature>
<name>A0AAN6N4S0_9PEZI</name>
<keyword evidence="3" id="KW-1185">Reference proteome</keyword>
<sequence length="190" mass="20618">MPLLRPSSTFTLRKVANPTSSIASVITPRQLRFKSSTMATDATMRTFFQSPNFAVIGASNNPDKFGYKVFAWYINHSLPVTPINPTSRAITYGQESFPTVSSISALQNPKETSISIITPPSVTRKTLADAKELGIQSVWMQPGSFDEDVLSYARDNFKAVVAGTDGSSKAHDGWCILVDGERGLKGVGKL</sequence>
<organism evidence="2 3">
    <name type="scientific">Diplogelasinospora grovesii</name>
    <dbReference type="NCBI Taxonomy" id="303347"/>
    <lineage>
        <taxon>Eukaryota</taxon>
        <taxon>Fungi</taxon>
        <taxon>Dikarya</taxon>
        <taxon>Ascomycota</taxon>
        <taxon>Pezizomycotina</taxon>
        <taxon>Sordariomycetes</taxon>
        <taxon>Sordariomycetidae</taxon>
        <taxon>Sordariales</taxon>
        <taxon>Diplogelasinosporaceae</taxon>
        <taxon>Diplogelasinospora</taxon>
    </lineage>
</organism>
<dbReference type="PANTHER" id="PTHR33303:SF2">
    <property type="entry name" value="COA-BINDING DOMAIN-CONTAINING PROTEIN"/>
    <property type="match status" value="1"/>
</dbReference>
<proteinExistence type="predicted"/>
<gene>
    <name evidence="2" type="ORF">QBC46DRAFT_390679</name>
</gene>
<evidence type="ECO:0000259" key="1">
    <source>
        <dbReference type="SMART" id="SM00881"/>
    </source>
</evidence>
<dbReference type="EMBL" id="MU853834">
    <property type="protein sequence ID" value="KAK3938218.1"/>
    <property type="molecule type" value="Genomic_DNA"/>
</dbReference>
<dbReference type="Gene3D" id="3.40.50.720">
    <property type="entry name" value="NAD(P)-binding Rossmann-like Domain"/>
    <property type="match status" value="1"/>
</dbReference>
<dbReference type="Pfam" id="PF13380">
    <property type="entry name" value="CoA_binding_2"/>
    <property type="match status" value="1"/>
</dbReference>
<dbReference type="SUPFAM" id="SSF51735">
    <property type="entry name" value="NAD(P)-binding Rossmann-fold domains"/>
    <property type="match status" value="1"/>
</dbReference>